<dbReference type="GO" id="GO:0016787">
    <property type="term" value="F:hydrolase activity"/>
    <property type="evidence" value="ECO:0007669"/>
    <property type="project" value="UniProtKB-KW"/>
</dbReference>
<reference evidence="4" key="1">
    <citation type="submission" date="2023-12" db="EMBL/GenBank/DDBJ databases">
        <title>Genome assembly of Anisodus tanguticus.</title>
        <authorList>
            <person name="Wang Y.-J."/>
        </authorList>
    </citation>
    <scope>NUCLEOTIDE SEQUENCE</scope>
    <source>
        <strain evidence="4">KB-2021</strain>
        <tissue evidence="4">Leaf</tissue>
    </source>
</reference>
<dbReference type="InterPro" id="IPR052940">
    <property type="entry name" value="Carb_Esterase_6"/>
</dbReference>
<keyword evidence="2" id="KW-0472">Membrane</keyword>
<dbReference type="EMBL" id="JAVYJV010000024">
    <property type="protein sequence ID" value="KAK4337889.1"/>
    <property type="molecule type" value="Genomic_DNA"/>
</dbReference>
<keyword evidence="2" id="KW-1133">Transmembrane helix</keyword>
<dbReference type="PANTHER" id="PTHR31988:SF22">
    <property type="entry name" value="SIALATE O-ACETYLESTERASE DOMAIN-CONTAINING PROTEIN"/>
    <property type="match status" value="1"/>
</dbReference>
<sequence length="303" mass="34083">MVFKCKRLSTKSEEIVIILLFVLLIPYLWMVMMNHKKDIIMNRSTYKLKKQIFILAGQSNMAGQGGVSYGYWDGIVPPECQSNPDVVSLSMSLHWKIAKEPLNYRVDCVRNCGIGPGMAFANAILKKDPNFGVIGLVPCSVSGKGIRRWSRGNSPYDQLLRKVKISLRDGGELRGLLWFHGESDTITKFDATHYKPRLQKFIQDLRTDLNSPLLPLLMVVLHVPRPWFKGKFADIVRQAQIEVELSNVVKVDAKGLPLNPDGIHLTTAAQIRVGNMLADAFLSSNITSPRKSSEKVFHMLFST</sequence>
<gene>
    <name evidence="4" type="ORF">RND71_042376</name>
</gene>
<organism evidence="4 5">
    <name type="scientific">Anisodus tanguticus</name>
    <dbReference type="NCBI Taxonomy" id="243964"/>
    <lineage>
        <taxon>Eukaryota</taxon>
        <taxon>Viridiplantae</taxon>
        <taxon>Streptophyta</taxon>
        <taxon>Embryophyta</taxon>
        <taxon>Tracheophyta</taxon>
        <taxon>Spermatophyta</taxon>
        <taxon>Magnoliopsida</taxon>
        <taxon>eudicotyledons</taxon>
        <taxon>Gunneridae</taxon>
        <taxon>Pentapetalae</taxon>
        <taxon>asterids</taxon>
        <taxon>lamiids</taxon>
        <taxon>Solanales</taxon>
        <taxon>Solanaceae</taxon>
        <taxon>Solanoideae</taxon>
        <taxon>Hyoscyameae</taxon>
        <taxon>Anisodus</taxon>
    </lineage>
</organism>
<proteinExistence type="predicted"/>
<accession>A0AAE1QQ36</accession>
<dbReference type="InterPro" id="IPR005181">
    <property type="entry name" value="SASA"/>
</dbReference>
<evidence type="ECO:0000256" key="1">
    <source>
        <dbReference type="ARBA" id="ARBA00022801"/>
    </source>
</evidence>
<dbReference type="Gene3D" id="3.40.50.1110">
    <property type="entry name" value="SGNH hydrolase"/>
    <property type="match status" value="1"/>
</dbReference>
<evidence type="ECO:0000313" key="4">
    <source>
        <dbReference type="EMBL" id="KAK4337889.1"/>
    </source>
</evidence>
<evidence type="ECO:0000256" key="2">
    <source>
        <dbReference type="SAM" id="Phobius"/>
    </source>
</evidence>
<comment type="caution">
    <text evidence="4">The sequence shown here is derived from an EMBL/GenBank/DDBJ whole genome shotgun (WGS) entry which is preliminary data.</text>
</comment>
<dbReference type="Proteomes" id="UP001291623">
    <property type="component" value="Unassembled WGS sequence"/>
</dbReference>
<name>A0AAE1QQ36_9SOLA</name>
<keyword evidence="2" id="KW-0812">Transmembrane</keyword>
<evidence type="ECO:0000259" key="3">
    <source>
        <dbReference type="Pfam" id="PF03629"/>
    </source>
</evidence>
<dbReference type="InterPro" id="IPR036514">
    <property type="entry name" value="SGNH_hydro_sf"/>
</dbReference>
<keyword evidence="1" id="KW-0378">Hydrolase</keyword>
<feature type="transmembrane region" description="Helical" evidence="2">
    <location>
        <begin position="15"/>
        <end position="32"/>
    </location>
</feature>
<keyword evidence="5" id="KW-1185">Reference proteome</keyword>
<protein>
    <recommendedName>
        <fullName evidence="3">Sialate O-acetylesterase domain-containing protein</fullName>
    </recommendedName>
</protein>
<evidence type="ECO:0000313" key="5">
    <source>
        <dbReference type="Proteomes" id="UP001291623"/>
    </source>
</evidence>
<dbReference type="AlphaFoldDB" id="A0AAE1QQ36"/>
<feature type="domain" description="Sialate O-acetylesterase" evidence="3">
    <location>
        <begin position="49"/>
        <end position="282"/>
    </location>
</feature>
<dbReference type="SUPFAM" id="SSF52266">
    <property type="entry name" value="SGNH hydrolase"/>
    <property type="match status" value="1"/>
</dbReference>
<dbReference type="PANTHER" id="PTHR31988">
    <property type="entry name" value="ESTERASE, PUTATIVE (DUF303)-RELATED"/>
    <property type="match status" value="1"/>
</dbReference>
<dbReference type="Pfam" id="PF03629">
    <property type="entry name" value="SASA"/>
    <property type="match status" value="1"/>
</dbReference>